<feature type="non-terminal residue" evidence="1">
    <location>
        <position position="1"/>
    </location>
</feature>
<dbReference type="AlphaFoldDB" id="X1FBG9"/>
<protein>
    <recommendedName>
        <fullName evidence="2">Peptidase S9 prolyl oligopeptidase catalytic domain-containing protein</fullName>
    </recommendedName>
</protein>
<evidence type="ECO:0008006" key="2">
    <source>
        <dbReference type="Google" id="ProtNLM"/>
    </source>
</evidence>
<accession>X1FBG9</accession>
<proteinExistence type="predicted"/>
<comment type="caution">
    <text evidence="1">The sequence shown here is derived from an EMBL/GenBank/DDBJ whole genome shotgun (WGS) entry which is preliminary data.</text>
</comment>
<dbReference type="Gene3D" id="3.40.50.1820">
    <property type="entry name" value="alpha/beta hydrolase"/>
    <property type="match status" value="1"/>
</dbReference>
<dbReference type="InterPro" id="IPR029058">
    <property type="entry name" value="AB_hydrolase_fold"/>
</dbReference>
<dbReference type="EMBL" id="BARU01007228">
    <property type="protein sequence ID" value="GAH42951.1"/>
    <property type="molecule type" value="Genomic_DNA"/>
</dbReference>
<dbReference type="SUPFAM" id="SSF53474">
    <property type="entry name" value="alpha/beta-Hydrolases"/>
    <property type="match status" value="1"/>
</dbReference>
<name>X1FBG9_9ZZZZ</name>
<organism evidence="1">
    <name type="scientific">marine sediment metagenome</name>
    <dbReference type="NCBI Taxonomy" id="412755"/>
    <lineage>
        <taxon>unclassified sequences</taxon>
        <taxon>metagenomes</taxon>
        <taxon>ecological metagenomes</taxon>
    </lineage>
</organism>
<evidence type="ECO:0000313" key="1">
    <source>
        <dbReference type="EMBL" id="GAH42951.1"/>
    </source>
</evidence>
<sequence length="165" mass="18802">AQDQRIKAAAATQASLCDKYIHTDLESPRWKQLFAFLTQAEDEEALDRIMQDMTMEGYMERIRCPLVMTVGEYDPRAPLDEIYPLFDQMKAPAELWVMADQHHRLSIGSGKSPLGMQASRGIITDWLRDRLAGKPLAHPGQVLYVQGDSGPNSPNVEIKRKWYQK</sequence>
<reference evidence="1" key="1">
    <citation type="journal article" date="2014" name="Front. Microbiol.">
        <title>High frequency of phylogenetically diverse reductive dehalogenase-homologous genes in deep subseafloor sedimentary metagenomes.</title>
        <authorList>
            <person name="Kawai M."/>
            <person name="Futagami T."/>
            <person name="Toyoda A."/>
            <person name="Takaki Y."/>
            <person name="Nishi S."/>
            <person name="Hori S."/>
            <person name="Arai W."/>
            <person name="Tsubouchi T."/>
            <person name="Morono Y."/>
            <person name="Uchiyama I."/>
            <person name="Ito T."/>
            <person name="Fujiyama A."/>
            <person name="Inagaki F."/>
            <person name="Takami H."/>
        </authorList>
    </citation>
    <scope>NUCLEOTIDE SEQUENCE</scope>
    <source>
        <strain evidence="1">Expedition CK06-06</strain>
    </source>
</reference>
<gene>
    <name evidence="1" type="ORF">S03H2_14255</name>
</gene>